<dbReference type="InterPro" id="IPR027417">
    <property type="entry name" value="P-loop_NTPase"/>
</dbReference>
<protein>
    <recommendedName>
        <fullName evidence="2 11">DNA mismatch repair protein MSH3</fullName>
    </recommendedName>
    <alternativeName>
        <fullName evidence="2 11">DNA mismatch repair protein MSH3</fullName>
    </alternativeName>
    <alternativeName>
        <fullName evidence="10">MutS protein homolog 3</fullName>
    </alternativeName>
</protein>
<evidence type="ECO:0000256" key="12">
    <source>
        <dbReference type="SAM" id="MobiDB-lite"/>
    </source>
</evidence>
<evidence type="ECO:0000256" key="10">
    <source>
        <dbReference type="ARBA" id="ARBA00029792"/>
    </source>
</evidence>
<dbReference type="Pfam" id="PF05192">
    <property type="entry name" value="MutS_III"/>
    <property type="match status" value="1"/>
</dbReference>
<dbReference type="SMART" id="SM00534">
    <property type="entry name" value="MUTSac"/>
    <property type="match status" value="1"/>
</dbReference>
<dbReference type="AlphaFoldDB" id="A0AAF0F3M9"/>
<dbReference type="GO" id="GO:0005524">
    <property type="term" value="F:ATP binding"/>
    <property type="evidence" value="ECO:0007669"/>
    <property type="project" value="UniProtKB-KW"/>
</dbReference>
<evidence type="ECO:0000256" key="9">
    <source>
        <dbReference type="ARBA" id="ARBA00025902"/>
    </source>
</evidence>
<feature type="region of interest" description="Disordered" evidence="12">
    <location>
        <begin position="1"/>
        <end position="57"/>
    </location>
</feature>
<dbReference type="EMBL" id="CP119958">
    <property type="protein sequence ID" value="WFD37777.1"/>
    <property type="molecule type" value="Genomic_DNA"/>
</dbReference>
<dbReference type="SUPFAM" id="SSF52540">
    <property type="entry name" value="P-loop containing nucleoside triphosphate hydrolases"/>
    <property type="match status" value="1"/>
</dbReference>
<dbReference type="RefSeq" id="XP_060120674.1">
    <property type="nucleotide sequence ID" value="XM_060264691.1"/>
</dbReference>
<gene>
    <name evidence="14" type="primary">MSH3</name>
    <name evidence="14" type="ORF">MJAP1_000724</name>
</gene>
<reference evidence="14" key="1">
    <citation type="submission" date="2023-03" db="EMBL/GenBank/DDBJ databases">
        <title>Mating type loci evolution in Malassezia.</title>
        <authorList>
            <person name="Coelho M.A."/>
        </authorList>
    </citation>
    <scope>NUCLEOTIDE SEQUENCE</scope>
    <source>
        <strain evidence="14">CBS 9431</strain>
    </source>
</reference>
<dbReference type="SMART" id="SM00533">
    <property type="entry name" value="MUTSd"/>
    <property type="match status" value="1"/>
</dbReference>
<comment type="function">
    <text evidence="8">Component of the post-replicative DNA mismatch repair system (MMR). Heterodimerizes with MSH2 to form MutS beta, which binds to DNA mismatches thereby initiating DNA repair. MSH3 provides substrate-binding and substrate specificity to the complex. When bound, the MutS beta heterodimer bends the DNA helix and shields approximately 20 base pairs. Acts mainly to repair insertion-deletion loops (IDLs) from 2 to 13 nucleotides in size, but can also repair base-base and single insertion-deletion mismatches that occur during replication. After mismatch binding, forms a ternary complex with the MutL alpha heterodimer, which is thought to be responsible for directing the downstream MMR events, including strand discrimination, excision, and resynthesis. ATP binding and hydrolysis play a pivotal role in mismatch repair functions.</text>
</comment>
<dbReference type="PANTHER" id="PTHR11361:SF150">
    <property type="entry name" value="DNA MISMATCH REPAIR PROTEIN MSH6"/>
    <property type="match status" value="1"/>
</dbReference>
<dbReference type="Pfam" id="PF05188">
    <property type="entry name" value="MutS_II"/>
    <property type="match status" value="1"/>
</dbReference>
<dbReference type="Gene3D" id="3.40.1170.10">
    <property type="entry name" value="DNA repair protein MutS, domain I"/>
    <property type="match status" value="1"/>
</dbReference>
<dbReference type="InterPro" id="IPR007695">
    <property type="entry name" value="DNA_mismatch_repair_MutS-lik_N"/>
</dbReference>
<organism evidence="14 15">
    <name type="scientific">Malassezia japonica</name>
    <dbReference type="NCBI Taxonomy" id="223818"/>
    <lineage>
        <taxon>Eukaryota</taxon>
        <taxon>Fungi</taxon>
        <taxon>Dikarya</taxon>
        <taxon>Basidiomycota</taxon>
        <taxon>Ustilaginomycotina</taxon>
        <taxon>Malasseziomycetes</taxon>
        <taxon>Malasseziales</taxon>
        <taxon>Malasseziaceae</taxon>
        <taxon>Malassezia</taxon>
    </lineage>
</organism>
<dbReference type="Gene3D" id="3.40.50.300">
    <property type="entry name" value="P-loop containing nucleotide triphosphate hydrolases"/>
    <property type="match status" value="1"/>
</dbReference>
<comment type="subunit">
    <text evidence="9">Heterodimer consisting of MSH2-MSH3 (MutS beta). Forms a ternary complex with MutL alpha (MLH1-PMS1).</text>
</comment>
<accession>A0AAF0F3M9</accession>
<dbReference type="FunFam" id="1.10.1420.10:FF:000004">
    <property type="entry name" value="DNA mismatch repair protein Msh3"/>
    <property type="match status" value="1"/>
</dbReference>
<dbReference type="InterPro" id="IPR016151">
    <property type="entry name" value="DNA_mismatch_repair_MutS_N"/>
</dbReference>
<dbReference type="SUPFAM" id="SSF48334">
    <property type="entry name" value="DNA repair protein MutS, domain III"/>
    <property type="match status" value="1"/>
</dbReference>
<evidence type="ECO:0000259" key="13">
    <source>
        <dbReference type="PROSITE" id="PS00486"/>
    </source>
</evidence>
<dbReference type="GO" id="GO:0030983">
    <property type="term" value="F:mismatched DNA binding"/>
    <property type="evidence" value="ECO:0007669"/>
    <property type="project" value="InterPro"/>
</dbReference>
<dbReference type="InterPro" id="IPR045076">
    <property type="entry name" value="MutS"/>
</dbReference>
<dbReference type="GO" id="GO:0006298">
    <property type="term" value="P:mismatch repair"/>
    <property type="evidence" value="ECO:0007669"/>
    <property type="project" value="InterPro"/>
</dbReference>
<sequence length="981" mass="107414">MPPRQASLHAFFGASRAPKRARVEEEDTQEKEALVPEGREAEAREAEEPMPDAPQSHARTNLLDTLRFDAHASEASPTLPPIRPPRPTHAAFTSVVAPRHKAAQGAVKYTPLEQQILQLKKENPGVLLLVEVGYKMKFYQEDARIASQLLNIACFPEKNLEAAMIPVPRLSVHVKRLVAHGYKVGVCRQTETRALKAATENANKPFTRQLTALYTASTWIDEVGAAQSPDELGGEQVLLTVSERPHGDRVEIGMAAVDVATAAVTHDMFVDDGLRSELETRLAHLAPKELVLPSGLSAQTERILRAYAAHARGEQPARVECVDGVHAKDAAAVLTDASSDWDAPTLPLVLALPPLVQCATAQLVQYLASYQLASAFGEAANYRAFYDRTSMLLSSHTMRNLELMHNATDGQVRGSLFWHLDRCRTPMGKRLLRQWLRRPLLRPAQIAERAEAVDILRQRRLAILHQAAAMLVRLPDLARGLARIAYGLVEPTELATVLLSLHRITREFPFRAASEVHSGSALLDEALASLAAAREAVAQHLDAIKIAEARKNAKTELFADVARYPAIQSWKDQIADDDAQLAAHLDEVRTLLHRPKLQYLSVSGIENLIEVRTADANKTPADWVRVNSTKAAVRFHTPTIVRLSKLREQHREQLAEAGRVAWRDYVQCVAQDYAPMHRVVHAIAELDALTSLADVASLPGYTRPDIAEDDEVVLRGFRHPVVEALRDESYVPNDVTLGGERPRSILLTGSNMGGKSSTVRAIALALILAQIGSFVPCEAARMPCHDAIATRMGAHDDLARGKSTFMIEAEETAQMLRTATPRSLLLLDEFGRGTSTFDGAALAHAVLGTLLAQGSHSPKVLFITHYVSLGSLAHAYPDQIANMHMATRLDTRGAETEIVFLHKLQEGLAPDSLGVHVARLAGLPRTLVASAQEHARALRASHHAAEQRRQRHRAAALVRAAFGAKNAAEALSLAKAWYSSS</sequence>
<evidence type="ECO:0000256" key="11">
    <source>
        <dbReference type="ARBA" id="ARBA00073774"/>
    </source>
</evidence>
<keyword evidence="3" id="KW-0547">Nucleotide-binding</keyword>
<feature type="compositionally biased region" description="Basic and acidic residues" evidence="12">
    <location>
        <begin position="30"/>
        <end position="47"/>
    </location>
</feature>
<evidence type="ECO:0000256" key="1">
    <source>
        <dbReference type="ARBA" id="ARBA00007094"/>
    </source>
</evidence>
<keyword evidence="6" id="KW-0238">DNA-binding</keyword>
<dbReference type="InterPro" id="IPR017261">
    <property type="entry name" value="DNA_mismatch_repair_MutS/MSH"/>
</dbReference>
<dbReference type="SUPFAM" id="SSF55271">
    <property type="entry name" value="DNA repair protein MutS, domain I"/>
    <property type="match status" value="1"/>
</dbReference>
<dbReference type="Pfam" id="PF01624">
    <property type="entry name" value="MutS_I"/>
    <property type="match status" value="1"/>
</dbReference>
<name>A0AAF0F3M9_9BASI</name>
<dbReference type="InterPro" id="IPR007860">
    <property type="entry name" value="DNA_mmatch_repair_MutS_con_dom"/>
</dbReference>
<evidence type="ECO:0000256" key="8">
    <source>
        <dbReference type="ARBA" id="ARBA00025373"/>
    </source>
</evidence>
<dbReference type="GO" id="GO:0140664">
    <property type="term" value="F:ATP-dependent DNA damage sensor activity"/>
    <property type="evidence" value="ECO:0007669"/>
    <property type="project" value="InterPro"/>
</dbReference>
<dbReference type="PANTHER" id="PTHR11361">
    <property type="entry name" value="DNA MISMATCH REPAIR PROTEIN MUTS FAMILY MEMBER"/>
    <property type="match status" value="1"/>
</dbReference>
<evidence type="ECO:0000256" key="3">
    <source>
        <dbReference type="ARBA" id="ARBA00022741"/>
    </source>
</evidence>
<dbReference type="InterPro" id="IPR000432">
    <property type="entry name" value="DNA_mismatch_repair_MutS_C"/>
</dbReference>
<keyword evidence="5" id="KW-0067">ATP-binding</keyword>
<dbReference type="InterPro" id="IPR007696">
    <property type="entry name" value="DNA_mismatch_repair_MutS_core"/>
</dbReference>
<dbReference type="PROSITE" id="PS00486">
    <property type="entry name" value="DNA_MISMATCH_REPAIR_2"/>
    <property type="match status" value="1"/>
</dbReference>
<keyword evidence="7" id="KW-0234">DNA repair</keyword>
<dbReference type="Proteomes" id="UP001217754">
    <property type="component" value="Chromosome 1"/>
</dbReference>
<dbReference type="GO" id="GO:0005634">
    <property type="term" value="C:nucleus"/>
    <property type="evidence" value="ECO:0007669"/>
    <property type="project" value="TreeGrafter"/>
</dbReference>
<dbReference type="GeneID" id="85224373"/>
<keyword evidence="4" id="KW-0227">DNA damage</keyword>
<evidence type="ECO:0000256" key="4">
    <source>
        <dbReference type="ARBA" id="ARBA00022763"/>
    </source>
</evidence>
<dbReference type="InterPro" id="IPR036678">
    <property type="entry name" value="MutS_con_dom_sf"/>
</dbReference>
<evidence type="ECO:0000256" key="6">
    <source>
        <dbReference type="ARBA" id="ARBA00023125"/>
    </source>
</evidence>
<dbReference type="Gene3D" id="3.30.420.110">
    <property type="entry name" value="MutS, connector domain"/>
    <property type="match status" value="1"/>
</dbReference>
<dbReference type="FunFam" id="3.40.1170.10:FF:000004">
    <property type="entry name" value="DNA mismatch repair protein"/>
    <property type="match status" value="1"/>
</dbReference>
<dbReference type="PIRSF" id="PIRSF037677">
    <property type="entry name" value="DNA_mis_repair_Msh6"/>
    <property type="match status" value="1"/>
</dbReference>
<evidence type="ECO:0000256" key="7">
    <source>
        <dbReference type="ARBA" id="ARBA00023204"/>
    </source>
</evidence>
<evidence type="ECO:0000256" key="5">
    <source>
        <dbReference type="ARBA" id="ARBA00022840"/>
    </source>
</evidence>
<feature type="domain" description="DNA mismatch repair proteins mutS family" evidence="13">
    <location>
        <begin position="823"/>
        <end position="839"/>
    </location>
</feature>
<proteinExistence type="inferred from homology"/>
<dbReference type="Gene3D" id="1.10.1420.10">
    <property type="match status" value="2"/>
</dbReference>
<dbReference type="Pfam" id="PF00488">
    <property type="entry name" value="MutS_V"/>
    <property type="match status" value="1"/>
</dbReference>
<dbReference type="NCBIfam" id="NF003810">
    <property type="entry name" value="PRK05399.1"/>
    <property type="match status" value="1"/>
</dbReference>
<evidence type="ECO:0000313" key="15">
    <source>
        <dbReference type="Proteomes" id="UP001217754"/>
    </source>
</evidence>
<evidence type="ECO:0000256" key="2">
    <source>
        <dbReference type="ARBA" id="ARBA00022151"/>
    </source>
</evidence>
<evidence type="ECO:0000313" key="14">
    <source>
        <dbReference type="EMBL" id="WFD37777.1"/>
    </source>
</evidence>
<comment type="similarity">
    <text evidence="1">Belongs to the DNA mismatch repair MutS family. MSH3 subfamily.</text>
</comment>
<keyword evidence="15" id="KW-1185">Reference proteome</keyword>
<dbReference type="SUPFAM" id="SSF53150">
    <property type="entry name" value="DNA repair protein MutS, domain II"/>
    <property type="match status" value="1"/>
</dbReference>
<dbReference type="InterPro" id="IPR036187">
    <property type="entry name" value="DNA_mismatch_repair_MutS_sf"/>
</dbReference>